<dbReference type="PROSITE" id="PS51318">
    <property type="entry name" value="TAT"/>
    <property type="match status" value="1"/>
</dbReference>
<dbReference type="InterPro" id="IPR019546">
    <property type="entry name" value="TAT_signal_bac_arc"/>
</dbReference>
<dbReference type="EMBL" id="JAGZAM010000006">
    <property type="protein sequence ID" value="MBS5687294.1"/>
    <property type="molecule type" value="Genomic_DNA"/>
</dbReference>
<comment type="caution">
    <text evidence="2">The sequence shown here is derived from an EMBL/GenBank/DDBJ whole genome shotgun (WGS) entry which is preliminary data.</text>
</comment>
<dbReference type="PROSITE" id="PS51257">
    <property type="entry name" value="PROKAR_LIPOPROTEIN"/>
    <property type="match status" value="1"/>
</dbReference>
<evidence type="ECO:0000313" key="3">
    <source>
        <dbReference type="Proteomes" id="UP000733372"/>
    </source>
</evidence>
<dbReference type="InterPro" id="IPR006311">
    <property type="entry name" value="TAT_signal"/>
</dbReference>
<proteinExistence type="predicted"/>
<evidence type="ECO:0000256" key="1">
    <source>
        <dbReference type="SAM" id="SignalP"/>
    </source>
</evidence>
<feature type="chain" id="PRO_5038470396" evidence="1">
    <location>
        <begin position="30"/>
        <end position="196"/>
    </location>
</feature>
<dbReference type="AlphaFoldDB" id="A0A943FQ70"/>
<accession>A0A943FQ70</accession>
<dbReference type="NCBIfam" id="TIGR01409">
    <property type="entry name" value="TAT_signal_seq"/>
    <property type="match status" value="1"/>
</dbReference>
<dbReference type="RefSeq" id="WP_435144821.1">
    <property type="nucleotide sequence ID" value="NZ_CP170812.1"/>
</dbReference>
<organism evidence="2 3">
    <name type="scientific">Faecalibacterium prausnitzii</name>
    <dbReference type="NCBI Taxonomy" id="853"/>
    <lineage>
        <taxon>Bacteria</taxon>
        <taxon>Bacillati</taxon>
        <taxon>Bacillota</taxon>
        <taxon>Clostridia</taxon>
        <taxon>Eubacteriales</taxon>
        <taxon>Oscillospiraceae</taxon>
        <taxon>Faecalibacterium</taxon>
    </lineage>
</organism>
<sequence>MRLDMISRRRFLKSAGVAALAVAAAGVLAGCDGGSNSGSGNVTPAPVPGATEDVNIIFFDDETSEIIGEGILKNVLKTADHVNTNDIPEDQFPEGYHVAKPKDLEIRVKDDKKYIYVFVTDVTYTDISKKVEITLRDMSNYGAVIKTTATVNKDATTVMPKEIELPEGYEFYPESNYKMDEGYSLNMEFAVQKIGG</sequence>
<name>A0A943FQ70_9FIRM</name>
<feature type="signal peptide" evidence="1">
    <location>
        <begin position="1"/>
        <end position="29"/>
    </location>
</feature>
<reference evidence="2" key="1">
    <citation type="submission" date="2021-02" db="EMBL/GenBank/DDBJ databases">
        <title>Infant gut strain persistence is associated with maternal origin, phylogeny, and functional potential including surface adhesion and iron acquisition.</title>
        <authorList>
            <person name="Lou Y.C."/>
        </authorList>
    </citation>
    <scope>NUCLEOTIDE SEQUENCE</scope>
    <source>
        <strain evidence="2">L3_101_367G1_dasL3_101_367G1_metabat.metabat.26</strain>
    </source>
</reference>
<protein>
    <submittedName>
        <fullName evidence="2">Twin-arginine translocation signal domain-containing protein</fullName>
    </submittedName>
</protein>
<gene>
    <name evidence="2" type="ORF">KHW66_04315</name>
</gene>
<dbReference type="Proteomes" id="UP000733372">
    <property type="component" value="Unassembled WGS sequence"/>
</dbReference>
<keyword evidence="1" id="KW-0732">Signal</keyword>
<evidence type="ECO:0000313" key="2">
    <source>
        <dbReference type="EMBL" id="MBS5687294.1"/>
    </source>
</evidence>